<dbReference type="eggNOG" id="COG0488">
    <property type="taxonomic scope" value="Bacteria"/>
</dbReference>
<sequence length="183" mass="20734">MKLALIRDLKMYYGDRLLLDIKKLEVFSGDRIGIVGENGVGKTTLIKLLIGEITPEVGNVFLTDSYSYISQEEGFFGNCENGKIKNIFNVPDSYEEYLSGGEKIKIRIAKTLNENKSMIIADEPTSNLDALSIEKLIRELKKYKGSLLVVSHDRNFLDEICNKIVEIENGKINLYKEIYGTKK</sequence>
<proteinExistence type="predicted"/>
<keyword evidence="5" id="KW-1185">Reference proteome</keyword>
<evidence type="ECO:0000313" key="5">
    <source>
        <dbReference type="Proteomes" id="UP000019426"/>
    </source>
</evidence>
<keyword evidence="1" id="KW-0547">Nucleotide-binding</keyword>
<evidence type="ECO:0000256" key="2">
    <source>
        <dbReference type="ARBA" id="ARBA00022840"/>
    </source>
</evidence>
<dbReference type="PANTHER" id="PTHR42855">
    <property type="entry name" value="ABC TRANSPORTER ATP-BINDING SUBUNIT"/>
    <property type="match status" value="1"/>
</dbReference>
<protein>
    <recommendedName>
        <fullName evidence="3">ABC transporter domain-containing protein</fullName>
    </recommendedName>
</protein>
<dbReference type="SUPFAM" id="SSF52540">
    <property type="entry name" value="P-loop containing nucleoside triphosphate hydrolases"/>
    <property type="match status" value="1"/>
</dbReference>
<organism evidence="4 5">
    <name type="scientific">Clostridium bornimense</name>
    <dbReference type="NCBI Taxonomy" id="1216932"/>
    <lineage>
        <taxon>Bacteria</taxon>
        <taxon>Bacillati</taxon>
        <taxon>Bacillota</taxon>
        <taxon>Clostridia</taxon>
        <taxon>Eubacteriales</taxon>
        <taxon>Clostridiaceae</taxon>
        <taxon>Clostridium</taxon>
    </lineage>
</organism>
<dbReference type="Gene3D" id="3.40.50.300">
    <property type="entry name" value="P-loop containing nucleotide triphosphate hydrolases"/>
    <property type="match status" value="2"/>
</dbReference>
<dbReference type="KEGG" id="clt:CM240_3016"/>
<dbReference type="InterPro" id="IPR003439">
    <property type="entry name" value="ABC_transporter-like_ATP-bd"/>
</dbReference>
<dbReference type="GO" id="GO:0016887">
    <property type="term" value="F:ATP hydrolysis activity"/>
    <property type="evidence" value="ECO:0007669"/>
    <property type="project" value="InterPro"/>
</dbReference>
<gene>
    <name evidence="4" type="ORF">CM240_3016</name>
</gene>
<dbReference type="InterPro" id="IPR003593">
    <property type="entry name" value="AAA+_ATPase"/>
</dbReference>
<dbReference type="PATRIC" id="fig|1216932.3.peg.2983"/>
<dbReference type="SMART" id="SM00382">
    <property type="entry name" value="AAA"/>
    <property type="match status" value="1"/>
</dbReference>
<evidence type="ECO:0000259" key="3">
    <source>
        <dbReference type="PROSITE" id="PS50893"/>
    </source>
</evidence>
<dbReference type="GO" id="GO:0005524">
    <property type="term" value="F:ATP binding"/>
    <property type="evidence" value="ECO:0007669"/>
    <property type="project" value="UniProtKB-KW"/>
</dbReference>
<feature type="domain" description="ABC transporter" evidence="3">
    <location>
        <begin position="4"/>
        <end position="178"/>
    </location>
</feature>
<name>W6S077_9CLOT</name>
<dbReference type="HOGENOM" id="CLU_000604_36_3_9"/>
<dbReference type="InterPro" id="IPR051309">
    <property type="entry name" value="ABCF_ATPase"/>
</dbReference>
<dbReference type="PANTHER" id="PTHR42855:SF2">
    <property type="entry name" value="DRUG RESISTANCE ABC TRANSPORTER,ATP-BINDING PROTEIN"/>
    <property type="match status" value="1"/>
</dbReference>
<dbReference type="Pfam" id="PF00005">
    <property type="entry name" value="ABC_tran"/>
    <property type="match status" value="2"/>
</dbReference>
<dbReference type="Proteomes" id="UP000019426">
    <property type="component" value="Chromosome M2/40_rep2"/>
</dbReference>
<dbReference type="STRING" id="1216932.CM240_3016"/>
<reference evidence="4 5" key="1">
    <citation type="submission" date="2013-11" db="EMBL/GenBank/DDBJ databases">
        <title>Complete genome sequence of Clostridum sp. M2/40.</title>
        <authorList>
            <person name="Wibberg D."/>
            <person name="Puehler A."/>
            <person name="Schlueter A."/>
        </authorList>
    </citation>
    <scope>NUCLEOTIDE SEQUENCE [LARGE SCALE GENOMIC DNA]</scope>
    <source>
        <strain evidence="5">M2/40</strain>
    </source>
</reference>
<accession>W6S077</accession>
<dbReference type="InterPro" id="IPR027417">
    <property type="entry name" value="P-loop_NTPase"/>
</dbReference>
<dbReference type="PROSITE" id="PS50893">
    <property type="entry name" value="ABC_TRANSPORTER_2"/>
    <property type="match status" value="1"/>
</dbReference>
<keyword evidence="2" id="KW-0067">ATP-binding</keyword>
<dbReference type="AlphaFoldDB" id="W6S077"/>
<evidence type="ECO:0000313" key="4">
    <source>
        <dbReference type="EMBL" id="CDM70133.1"/>
    </source>
</evidence>
<dbReference type="EMBL" id="HG917869">
    <property type="protein sequence ID" value="CDM70133.1"/>
    <property type="molecule type" value="Genomic_DNA"/>
</dbReference>
<evidence type="ECO:0000256" key="1">
    <source>
        <dbReference type="ARBA" id="ARBA00022741"/>
    </source>
</evidence>
<dbReference type="CDD" id="cd03221">
    <property type="entry name" value="ABCF_EF-3"/>
    <property type="match status" value="1"/>
</dbReference>